<dbReference type="SUPFAM" id="SSF69279">
    <property type="entry name" value="Phage tail proteins"/>
    <property type="match status" value="1"/>
</dbReference>
<proteinExistence type="predicted"/>
<dbReference type="Proteomes" id="UP000575898">
    <property type="component" value="Unassembled WGS sequence"/>
</dbReference>
<dbReference type="EMBL" id="JACHHY010000031">
    <property type="protein sequence ID" value="MBB5020319.1"/>
    <property type="molecule type" value="Genomic_DNA"/>
</dbReference>
<dbReference type="Gene3D" id="3.55.50.10">
    <property type="entry name" value="Baseplate protein-like domains"/>
    <property type="match status" value="1"/>
</dbReference>
<dbReference type="InterPro" id="IPR006533">
    <property type="entry name" value="T6SS_Vgr_RhsGE"/>
</dbReference>
<evidence type="ECO:0000313" key="1">
    <source>
        <dbReference type="EMBL" id="MBB5020319.1"/>
    </source>
</evidence>
<protein>
    <submittedName>
        <fullName evidence="1">Uncharacterized protein involved in type VI secretion and phage assembly</fullName>
    </submittedName>
</protein>
<reference evidence="1 2" key="1">
    <citation type="submission" date="2020-08" db="EMBL/GenBank/DDBJ databases">
        <title>Genomic Encyclopedia of Type Strains, Phase IV (KMG-IV): sequencing the most valuable type-strain genomes for metagenomic binning, comparative biology and taxonomic classification.</title>
        <authorList>
            <person name="Goeker M."/>
        </authorList>
    </citation>
    <scope>NUCLEOTIDE SEQUENCE [LARGE SCALE GENOMIC DNA]</scope>
    <source>
        <strain evidence="1 2">DSM 27165</strain>
    </source>
</reference>
<evidence type="ECO:0000313" key="2">
    <source>
        <dbReference type="Proteomes" id="UP000575898"/>
    </source>
</evidence>
<dbReference type="NCBIfam" id="TIGR01646">
    <property type="entry name" value="vgr_GE"/>
    <property type="match status" value="1"/>
</dbReference>
<dbReference type="AlphaFoldDB" id="A0A840MTA8"/>
<accession>A0A840MTA8</accession>
<sequence>MSNFALLFRQALGRFTATNRLFQLVLANHPDALIVETVQGLESVLGAPLPSGAQALLPDAEQWPPGSLVTQQHAVPQPALGQLPITPQLQRGAADDPFTLFTGFRLVITVLSDQAQANLTELLGSTATLQLQTSRSRTVRRPFHGHITEVRSLGSNGGLARYQLVLEPWLACLRLQRDSWVFQEQSIPDILETVFQDYVGQGQLTPAWRFQLLDRSRYPQRSQVAQYQETDWHFIARLMYSEGLFGWFEHTDDRHTLVISDRQSFDAACQANPDSPLRYHRGDATERQDSFQHWTERVSRQPGRVRLSSWDYR</sequence>
<organism evidence="1 2">
    <name type="scientific">Chitinivorax tropicus</name>
    <dbReference type="NCBI Taxonomy" id="714531"/>
    <lineage>
        <taxon>Bacteria</taxon>
        <taxon>Pseudomonadati</taxon>
        <taxon>Pseudomonadota</taxon>
        <taxon>Betaproteobacteria</taxon>
        <taxon>Chitinivorax</taxon>
    </lineage>
</organism>
<keyword evidence="2" id="KW-1185">Reference proteome</keyword>
<gene>
    <name evidence="1" type="ORF">HNQ59_003638</name>
</gene>
<comment type="caution">
    <text evidence="1">The sequence shown here is derived from an EMBL/GenBank/DDBJ whole genome shotgun (WGS) entry which is preliminary data.</text>
</comment>
<dbReference type="RefSeq" id="WP_184041721.1">
    <property type="nucleotide sequence ID" value="NZ_JACHHY010000031.1"/>
</dbReference>
<feature type="non-terminal residue" evidence="1">
    <location>
        <position position="313"/>
    </location>
</feature>
<name>A0A840MTA8_9PROT</name>
<dbReference type="Pfam" id="PF05954">
    <property type="entry name" value="Phage_GPD"/>
    <property type="match status" value="1"/>
</dbReference>